<comment type="caution">
    <text evidence="2">The sequence shown here is derived from an EMBL/GenBank/DDBJ whole genome shotgun (WGS) entry which is preliminary data.</text>
</comment>
<protein>
    <recommendedName>
        <fullName evidence="4">Rho termination factor N-terminal domain-containing protein</fullName>
    </recommendedName>
</protein>
<proteinExistence type="predicted"/>
<evidence type="ECO:0000313" key="2">
    <source>
        <dbReference type="EMBL" id="KIL34820.1"/>
    </source>
</evidence>
<dbReference type="EMBL" id="JXAL01000026">
    <property type="protein sequence ID" value="KIL34820.1"/>
    <property type="molecule type" value="Genomic_DNA"/>
</dbReference>
<evidence type="ECO:0000256" key="1">
    <source>
        <dbReference type="SAM" id="MobiDB-lite"/>
    </source>
</evidence>
<feature type="region of interest" description="Disordered" evidence="1">
    <location>
        <begin position="101"/>
        <end position="133"/>
    </location>
</feature>
<evidence type="ECO:0008006" key="4">
    <source>
        <dbReference type="Google" id="ProtNLM"/>
    </source>
</evidence>
<dbReference type="RefSeq" id="WP_041065977.1">
    <property type="nucleotide sequence ID" value="NZ_JXAL01000026.1"/>
</dbReference>
<evidence type="ECO:0000313" key="3">
    <source>
        <dbReference type="Proteomes" id="UP000054526"/>
    </source>
</evidence>
<accession>A0ABR5A1F9</accession>
<keyword evidence="3" id="KW-1185">Reference proteome</keyword>
<name>A0ABR5A1F9_9BACL</name>
<gene>
    <name evidence="2" type="ORF">SD71_17560</name>
</gene>
<sequence length="410" mass="47147">MNLADMLCYADIAELTRIAETYDCSCSSHSKNELIQSILSTVQRRDVLETRVDEITASDLRFLNSLLFESRAAYSLEELKARALGSDPAVLRQQVLAAGVEFKPPEPPPLAKSPPKGGRTRKAKKTQEVPPMGPDEIARHAISRFKRFGWLFNGFSQQTRYLYQVPEDIKTRLCDALEHKYRASLVYTEEPPVYRDERSLILDDFVQFMRYVRANDIPLTAEGVMYKRQVGQILELFAVHENIPARGGWRFGYGRRFRDYPDRFSLIYDFAYYHKLIAEQPDRLVLTEQGLGIADGTERMDPTGLYRFWLRVYKGAIPNLSALIQWVMRLSSNWLTVESLTSILQPLVRPYYYDTQQDILERRVLTMMLHLGMVRWGETAEGANVIRITPQGKSLISGNTLAFEDKLVID</sequence>
<organism evidence="2 3">
    <name type="scientific">Cohnella kolymensis</name>
    <dbReference type="NCBI Taxonomy" id="1590652"/>
    <lineage>
        <taxon>Bacteria</taxon>
        <taxon>Bacillati</taxon>
        <taxon>Bacillota</taxon>
        <taxon>Bacilli</taxon>
        <taxon>Bacillales</taxon>
        <taxon>Paenibacillaceae</taxon>
        <taxon>Cohnella</taxon>
    </lineage>
</organism>
<dbReference type="Proteomes" id="UP000054526">
    <property type="component" value="Unassembled WGS sequence"/>
</dbReference>
<reference evidence="2 3" key="1">
    <citation type="submission" date="2014-12" db="EMBL/GenBank/DDBJ databases">
        <title>Draft genome sequence of Cohnella kolymensis strain B-2846.</title>
        <authorList>
            <person name="Karlyshev A.V."/>
            <person name="Kudryashova E.B."/>
        </authorList>
    </citation>
    <scope>NUCLEOTIDE SEQUENCE [LARGE SCALE GENOMIC DNA]</scope>
    <source>
        <strain evidence="2 3">VKM B-2846</strain>
    </source>
</reference>